<gene>
    <name evidence="5" type="ORF">ES676_05615</name>
</gene>
<feature type="transmembrane region" description="Helical" evidence="3">
    <location>
        <begin position="7"/>
        <end position="25"/>
    </location>
</feature>
<proteinExistence type="predicted"/>
<dbReference type="InterPro" id="IPR050330">
    <property type="entry name" value="Bact_OuterMem_StrucFunc"/>
</dbReference>
<dbReference type="Gene3D" id="3.30.1330.60">
    <property type="entry name" value="OmpA-like domain"/>
    <property type="match status" value="2"/>
</dbReference>
<keyword evidence="3" id="KW-1133">Transmembrane helix</keyword>
<accession>A0A8H2QEP5</accession>
<sequence>MSKKSTYILGLFLTIALGTFLFYNLCCSTLGDEEALPVITETIVAKEEVQPATKSEFSMVDNKSGVSFTSMANFNFRFSNAIVLKPVAEGLKREVDRLSTFLSENSLKTAEITGFYRGDEVNTTAFPNIGLARANAVKSYLISQGVSSRSINTYGELNEDMVPNQENAFFGPLKYVVSTLAENDTSLKDELNKLQKDIKEDPLILYFNIGNTAINLSEAQREKVAKISRLIDKSVNVQLQVIGHTDNTGDRQNNIDLALKRAGFIRDYFVDNFISETKIETSSKGPDAPIASNDTEEGRSKNRRVVVTIN</sequence>
<dbReference type="GO" id="GO:0016020">
    <property type="term" value="C:membrane"/>
    <property type="evidence" value="ECO:0007669"/>
    <property type="project" value="UniProtKB-UniRule"/>
</dbReference>
<feature type="domain" description="OmpA-like" evidence="4">
    <location>
        <begin position="194"/>
        <end position="310"/>
    </location>
</feature>
<evidence type="ECO:0000313" key="5">
    <source>
        <dbReference type="EMBL" id="TYB75927.1"/>
    </source>
</evidence>
<keyword evidence="6" id="KW-1185">Reference proteome</keyword>
<keyword evidence="1 3" id="KW-0472">Membrane</keyword>
<evidence type="ECO:0000256" key="3">
    <source>
        <dbReference type="SAM" id="Phobius"/>
    </source>
</evidence>
<evidence type="ECO:0000256" key="1">
    <source>
        <dbReference type="PROSITE-ProRule" id="PRU00473"/>
    </source>
</evidence>
<dbReference type="InterPro" id="IPR006665">
    <property type="entry name" value="OmpA-like"/>
</dbReference>
<evidence type="ECO:0000313" key="6">
    <source>
        <dbReference type="Proteomes" id="UP000323324"/>
    </source>
</evidence>
<dbReference type="PRINTS" id="PR01023">
    <property type="entry name" value="NAFLGMOTY"/>
</dbReference>
<dbReference type="CDD" id="cd07185">
    <property type="entry name" value="OmpA_C-like"/>
    <property type="match status" value="1"/>
</dbReference>
<feature type="region of interest" description="Disordered" evidence="2">
    <location>
        <begin position="280"/>
        <end position="310"/>
    </location>
</feature>
<dbReference type="AlphaFoldDB" id="A0A8H2QEP5"/>
<protein>
    <submittedName>
        <fullName evidence="5">OmpA family protein</fullName>
    </submittedName>
</protein>
<dbReference type="PROSITE" id="PS51123">
    <property type="entry name" value="OMPA_2"/>
    <property type="match status" value="1"/>
</dbReference>
<dbReference type="InterPro" id="IPR036737">
    <property type="entry name" value="OmpA-like_sf"/>
</dbReference>
<name>A0A8H2QEP5_9FLAO</name>
<comment type="caution">
    <text evidence="5">The sequence shown here is derived from an EMBL/GenBank/DDBJ whole genome shotgun (WGS) entry which is preliminary data.</text>
</comment>
<dbReference type="EMBL" id="VSKM01000005">
    <property type="protein sequence ID" value="TYB75927.1"/>
    <property type="molecule type" value="Genomic_DNA"/>
</dbReference>
<dbReference type="PANTHER" id="PTHR30329:SF21">
    <property type="entry name" value="LIPOPROTEIN YIAD-RELATED"/>
    <property type="match status" value="1"/>
</dbReference>
<dbReference type="SUPFAM" id="SSF103088">
    <property type="entry name" value="OmpA-like"/>
    <property type="match status" value="2"/>
</dbReference>
<reference evidence="5 6" key="1">
    <citation type="submission" date="2019-08" db="EMBL/GenBank/DDBJ databases">
        <title>Genomes of Antarctic Bizionia species.</title>
        <authorList>
            <person name="Bowman J.P."/>
        </authorList>
    </citation>
    <scope>NUCLEOTIDE SEQUENCE [LARGE SCALE GENOMIC DNA]</scope>
    <source>
        <strain evidence="5 6">HFD</strain>
    </source>
</reference>
<dbReference type="PANTHER" id="PTHR30329">
    <property type="entry name" value="STATOR ELEMENT OF FLAGELLAR MOTOR COMPLEX"/>
    <property type="match status" value="1"/>
</dbReference>
<organism evidence="5 6">
    <name type="scientific">Bizionia saleffrena</name>
    <dbReference type="NCBI Taxonomy" id="291189"/>
    <lineage>
        <taxon>Bacteria</taxon>
        <taxon>Pseudomonadati</taxon>
        <taxon>Bacteroidota</taxon>
        <taxon>Flavobacteriia</taxon>
        <taxon>Flavobacteriales</taxon>
        <taxon>Flavobacteriaceae</taxon>
        <taxon>Bizionia</taxon>
    </lineage>
</organism>
<dbReference type="RefSeq" id="WP_148369213.1">
    <property type="nucleotide sequence ID" value="NZ_VSKM01000005.1"/>
</dbReference>
<evidence type="ECO:0000259" key="4">
    <source>
        <dbReference type="PROSITE" id="PS51123"/>
    </source>
</evidence>
<dbReference type="Proteomes" id="UP000323324">
    <property type="component" value="Unassembled WGS sequence"/>
</dbReference>
<keyword evidence="3" id="KW-0812">Transmembrane</keyword>
<dbReference type="Pfam" id="PF00691">
    <property type="entry name" value="OmpA"/>
    <property type="match status" value="2"/>
</dbReference>
<evidence type="ECO:0000256" key="2">
    <source>
        <dbReference type="SAM" id="MobiDB-lite"/>
    </source>
</evidence>